<dbReference type="Pfam" id="PF00201">
    <property type="entry name" value="UDPGT"/>
    <property type="match status" value="1"/>
</dbReference>
<keyword evidence="1" id="KW-0808">Transferase</keyword>
<dbReference type="InterPro" id="IPR050426">
    <property type="entry name" value="Glycosyltransferase_28"/>
</dbReference>
<dbReference type="GO" id="GO:0017000">
    <property type="term" value="P:antibiotic biosynthetic process"/>
    <property type="evidence" value="ECO:0007669"/>
    <property type="project" value="UniProtKB-ARBA"/>
</dbReference>
<dbReference type="Gene3D" id="3.40.50.2000">
    <property type="entry name" value="Glycogen Phosphorylase B"/>
    <property type="match status" value="2"/>
</dbReference>
<dbReference type="PANTHER" id="PTHR48050:SF13">
    <property type="entry name" value="STEROL 3-BETA-GLUCOSYLTRANSFERASE UGT80A2"/>
    <property type="match status" value="1"/>
</dbReference>
<organism evidence="1 2">
    <name type="scientific">Dolichospermum planctonicum</name>
    <dbReference type="NCBI Taxonomy" id="136072"/>
    <lineage>
        <taxon>Bacteria</taxon>
        <taxon>Bacillati</taxon>
        <taxon>Cyanobacteriota</taxon>
        <taxon>Cyanophyceae</taxon>
        <taxon>Nostocales</taxon>
        <taxon>Aphanizomenonaceae</taxon>
        <taxon>Dolichospermum</taxon>
    </lineage>
</organism>
<dbReference type="GO" id="GO:0008194">
    <property type="term" value="F:UDP-glycosyltransferase activity"/>
    <property type="evidence" value="ECO:0007669"/>
    <property type="project" value="InterPro"/>
</dbReference>
<protein>
    <submittedName>
        <fullName evidence="1">Glycosyltransferase, MGT family protein</fullName>
    </submittedName>
</protein>
<evidence type="ECO:0000313" key="1">
    <source>
        <dbReference type="EMBL" id="GCL43691.1"/>
    </source>
</evidence>
<sequence length="433" mass="47936">MTHFGILCPAAIGHLNPMFVLGRELKRRGHRVTLFHIPDVQSKVNKAGLEFWKIGEAEFPSGILEPMYKQLGKLSGIPALNFTINWLEKETKMLFSEGPTAISKAGIEVLLVDQVTTGGGTIADFLKIPFICVCNALLINRETGVPPYFTNWDYNTAWWSSWRNLAGNFLLNRLSQKIWKLVVDQRRQWNLPAYICRDDAAGKLAQICQLPAEFDFPRIRLPKTFHYTGPLQDPSGLEPLSLSAVPFPFEKLNGKPLIYAALGTLQNRKQEIFQIIAEASMGLDVQLVISLGQPEIKELDFNLLGSPLVVPYAPQQQLISQSVLTITHGGMNAVLAALSSGVPLVAIPITNEQPGIASRIAYTGTGEFLPLSRLDVTSLQKTIKRVLTESSYKQNAVRLKEAIVRAGGLNYAADIVEKVVYTGQPILSNQIKY</sequence>
<name>A0A480AKW9_9CYAN</name>
<dbReference type="AlphaFoldDB" id="A0A480AKW9"/>
<accession>A0A480AKW9</accession>
<gene>
    <name evidence="1" type="ORF">NIES80_34100</name>
</gene>
<dbReference type="RefSeq" id="WP_137909145.1">
    <property type="nucleotide sequence ID" value="NZ_BJCF01000049.1"/>
</dbReference>
<dbReference type="EMBL" id="BJCF01000049">
    <property type="protein sequence ID" value="GCL43691.1"/>
    <property type="molecule type" value="Genomic_DNA"/>
</dbReference>
<dbReference type="CDD" id="cd03784">
    <property type="entry name" value="GT1_Gtf-like"/>
    <property type="match status" value="1"/>
</dbReference>
<dbReference type="SUPFAM" id="SSF53756">
    <property type="entry name" value="UDP-Glycosyltransferase/glycogen phosphorylase"/>
    <property type="match status" value="1"/>
</dbReference>
<proteinExistence type="predicted"/>
<dbReference type="PANTHER" id="PTHR48050">
    <property type="entry name" value="STEROL 3-BETA-GLUCOSYLTRANSFERASE"/>
    <property type="match status" value="1"/>
</dbReference>
<comment type="caution">
    <text evidence="1">The sequence shown here is derived from an EMBL/GenBank/DDBJ whole genome shotgun (WGS) entry which is preliminary data.</text>
</comment>
<evidence type="ECO:0000313" key="2">
    <source>
        <dbReference type="Proteomes" id="UP000299367"/>
    </source>
</evidence>
<reference evidence="2" key="1">
    <citation type="submission" date="2019-02" db="EMBL/GenBank/DDBJ databases">
        <title>Draft genome sequence of Dolichospermum planctonicum NIES-80.</title>
        <authorList>
            <person name="Yamaguchi H."/>
            <person name="Suzuki S."/>
            <person name="Kawachi M."/>
        </authorList>
    </citation>
    <scope>NUCLEOTIDE SEQUENCE [LARGE SCALE GENOMIC DNA]</scope>
    <source>
        <strain evidence="2">NIES-80</strain>
    </source>
</reference>
<dbReference type="InterPro" id="IPR002213">
    <property type="entry name" value="UDP_glucos_trans"/>
</dbReference>
<dbReference type="OrthoDB" id="9805366at2"/>
<dbReference type="Proteomes" id="UP000299367">
    <property type="component" value="Unassembled WGS sequence"/>
</dbReference>